<feature type="compositionally biased region" description="Polar residues" evidence="2">
    <location>
        <begin position="873"/>
        <end position="890"/>
    </location>
</feature>
<accession>A0AAP0DJE7</accession>
<dbReference type="PROSITE" id="PS50994">
    <property type="entry name" value="INTEGRASE"/>
    <property type="match status" value="1"/>
</dbReference>
<keyword evidence="1" id="KW-0378">Hydrolase</keyword>
<evidence type="ECO:0000256" key="2">
    <source>
        <dbReference type="SAM" id="MobiDB-lite"/>
    </source>
</evidence>
<dbReference type="Gene3D" id="3.30.420.10">
    <property type="entry name" value="Ribonuclease H-like superfamily/Ribonuclease H"/>
    <property type="match status" value="1"/>
</dbReference>
<evidence type="ECO:0000256" key="1">
    <source>
        <dbReference type="ARBA" id="ARBA00022670"/>
    </source>
</evidence>
<dbReference type="EMBL" id="JBCNJP010000008">
    <property type="protein sequence ID" value="KAK9074195.1"/>
    <property type="molecule type" value="Genomic_DNA"/>
</dbReference>
<dbReference type="GO" id="GO:0015074">
    <property type="term" value="P:DNA integration"/>
    <property type="evidence" value="ECO:0007669"/>
    <property type="project" value="InterPro"/>
</dbReference>
<dbReference type="Pfam" id="PF25597">
    <property type="entry name" value="SH3_retrovirus"/>
    <property type="match status" value="1"/>
</dbReference>
<feature type="compositionally biased region" description="Low complexity" evidence="2">
    <location>
        <begin position="834"/>
        <end position="850"/>
    </location>
</feature>
<keyword evidence="1" id="KW-0645">Protease</keyword>
<sequence length="984" mass="111209">MADDTGTSETLVSKLDASNPLYLHASDSSTLTIVSIKLKGTENYTLWANAMKLALQVKNKYGFIDKTCEKSTDNDVLARQWDRCNSVVITWILNSVCDELYMGQVYSKFASDIWTELRETYDKTDGSVLFNLYRQINSCNQNGTSISEYYHKLNILWKQFDQMVQLPSCTCEAATKFNDFNHGIKLMQFLMGLDSVYQPVRTSLLIQDPLPTLKSAFATLSREESHRNSSESKFQFQNSVFVTKSNQFSDNKRKLSRGPNPSLKCTKCNKIGHTVDRCYEIIGYPAWFRSRQSGSGKSNNVNVDKSEFPSAVSSLTSEQVSKLLSLINENPAGDSNYSHIGGMFRNCISSSVFVKPVYNFVSSNNEQSDFGWIIDSGANQHMLMTDKGLINGIDVKNYNITVKHPNGTNARVTKIGDLRLCDEIVLTDVFIVPEYSVNLLSVHKLTKDNKLRIVFDEHKCYVQDWLGKKNLVTGSQVDGLYFCGDTSSCAKVCYSSVLSLNLWHARLGHPSEQVLNVLKTSLGLKFSKADLPCEVCHKAKQHRNPFPLSDHVSKQLGELVHLDVWGPYRVSSTEGFKYFLTIVDDYSRAVWIYLLKGKEEVFENIETFVYFLENQFKKSVKILRSDNGTEFTNNNMKVFCKKMGINHQTSCAYTPQQNGVVERKHRHLLNVSRALMFQSGVPLRMWTECVLTASYLINRTPSSVLNGRSPYELVYGFKPSLNHLRVFGCLCFSTVLNEKDKFSSHADKCILLGYSNQKKGYKLWSLEKHKILFSRDVKFYEDLFPFKFDKDDTILEPGAKARCNSLNFFEVFDNQDSNDGKIPNDEGRVESDTSSGESQVSSGSESAGQVAHGGRESDSSCEGPSSVHGDKTPVQSEGNNSPENVPTSSRRPIRNSVLPVKLKDFVLDGKVKYGFEKVVNYTKLSADVRCFSVSMNKHVEPKNFRQASTDPLWVTAMNDEMEALHRNNTWVLVDLPKGKEDHWV</sequence>
<evidence type="ECO:0000313" key="5">
    <source>
        <dbReference type="Proteomes" id="UP001408789"/>
    </source>
</evidence>
<protein>
    <recommendedName>
        <fullName evidence="3">Integrase catalytic domain-containing protein</fullName>
    </recommendedName>
</protein>
<name>A0AAP0DJE7_9ASTR</name>
<dbReference type="GO" id="GO:0008233">
    <property type="term" value="F:peptidase activity"/>
    <property type="evidence" value="ECO:0007669"/>
    <property type="project" value="UniProtKB-KW"/>
</dbReference>
<dbReference type="Pfam" id="PF14244">
    <property type="entry name" value="Retrotran_gag_3"/>
    <property type="match status" value="1"/>
</dbReference>
<evidence type="ECO:0000259" key="3">
    <source>
        <dbReference type="PROSITE" id="PS50994"/>
    </source>
</evidence>
<dbReference type="Pfam" id="PF22936">
    <property type="entry name" value="Pol_BBD"/>
    <property type="match status" value="1"/>
</dbReference>
<evidence type="ECO:0000313" key="4">
    <source>
        <dbReference type="EMBL" id="KAK9074195.1"/>
    </source>
</evidence>
<dbReference type="InterPro" id="IPR054722">
    <property type="entry name" value="PolX-like_BBD"/>
</dbReference>
<dbReference type="AlphaFoldDB" id="A0AAP0DJE7"/>
<dbReference type="InterPro" id="IPR001584">
    <property type="entry name" value="Integrase_cat-core"/>
</dbReference>
<dbReference type="PANTHER" id="PTHR42648">
    <property type="entry name" value="TRANSPOSASE, PUTATIVE-RELATED"/>
    <property type="match status" value="1"/>
</dbReference>
<dbReference type="GO" id="GO:0003676">
    <property type="term" value="F:nucleic acid binding"/>
    <property type="evidence" value="ECO:0007669"/>
    <property type="project" value="InterPro"/>
</dbReference>
<dbReference type="InterPro" id="IPR029472">
    <property type="entry name" value="Copia-like_N"/>
</dbReference>
<organism evidence="4 5">
    <name type="scientific">Deinandra increscens subsp. villosa</name>
    <dbReference type="NCBI Taxonomy" id="3103831"/>
    <lineage>
        <taxon>Eukaryota</taxon>
        <taxon>Viridiplantae</taxon>
        <taxon>Streptophyta</taxon>
        <taxon>Embryophyta</taxon>
        <taxon>Tracheophyta</taxon>
        <taxon>Spermatophyta</taxon>
        <taxon>Magnoliopsida</taxon>
        <taxon>eudicotyledons</taxon>
        <taxon>Gunneridae</taxon>
        <taxon>Pentapetalae</taxon>
        <taxon>asterids</taxon>
        <taxon>campanulids</taxon>
        <taxon>Asterales</taxon>
        <taxon>Asteraceae</taxon>
        <taxon>Asteroideae</taxon>
        <taxon>Heliantheae alliance</taxon>
        <taxon>Madieae</taxon>
        <taxon>Madiinae</taxon>
        <taxon>Deinandra</taxon>
    </lineage>
</organism>
<dbReference type="GO" id="GO:0006508">
    <property type="term" value="P:proteolysis"/>
    <property type="evidence" value="ECO:0007669"/>
    <property type="project" value="UniProtKB-KW"/>
</dbReference>
<dbReference type="InterPro" id="IPR012337">
    <property type="entry name" value="RNaseH-like_sf"/>
</dbReference>
<reference evidence="4 5" key="1">
    <citation type="submission" date="2024-04" db="EMBL/GenBank/DDBJ databases">
        <title>The reference genome of an endangered Asteraceae, Deinandra increscens subsp. villosa, native to the Central Coast of California.</title>
        <authorList>
            <person name="Guilliams M."/>
            <person name="Hasenstab-Lehman K."/>
            <person name="Meyer R."/>
            <person name="Mcevoy S."/>
        </authorList>
    </citation>
    <scope>NUCLEOTIDE SEQUENCE [LARGE SCALE GENOMIC DNA]</scope>
    <source>
        <tissue evidence="4">Leaf</tissue>
    </source>
</reference>
<gene>
    <name evidence="4" type="ORF">SSX86_006792</name>
</gene>
<dbReference type="SUPFAM" id="SSF53098">
    <property type="entry name" value="Ribonuclease H-like"/>
    <property type="match status" value="1"/>
</dbReference>
<feature type="compositionally biased region" description="Basic and acidic residues" evidence="2">
    <location>
        <begin position="818"/>
        <end position="831"/>
    </location>
</feature>
<dbReference type="InterPro" id="IPR025724">
    <property type="entry name" value="GAG-pre-integrase_dom"/>
</dbReference>
<dbReference type="InterPro" id="IPR036397">
    <property type="entry name" value="RNaseH_sf"/>
</dbReference>
<dbReference type="Pfam" id="PF00665">
    <property type="entry name" value="rve"/>
    <property type="match status" value="1"/>
</dbReference>
<dbReference type="InterPro" id="IPR039537">
    <property type="entry name" value="Retrotran_Ty1/copia-like"/>
</dbReference>
<comment type="caution">
    <text evidence="4">The sequence shown here is derived from an EMBL/GenBank/DDBJ whole genome shotgun (WGS) entry which is preliminary data.</text>
</comment>
<dbReference type="Proteomes" id="UP001408789">
    <property type="component" value="Unassembled WGS sequence"/>
</dbReference>
<dbReference type="Pfam" id="PF13976">
    <property type="entry name" value="gag_pre-integrs"/>
    <property type="match status" value="1"/>
</dbReference>
<feature type="domain" description="Integrase catalytic" evidence="3">
    <location>
        <begin position="543"/>
        <end position="718"/>
    </location>
</feature>
<keyword evidence="5" id="KW-1185">Reference proteome</keyword>
<dbReference type="PANTHER" id="PTHR42648:SF31">
    <property type="entry name" value="RNA-DIRECTED DNA POLYMERASE"/>
    <property type="match status" value="1"/>
</dbReference>
<dbReference type="InterPro" id="IPR057670">
    <property type="entry name" value="SH3_retrovirus"/>
</dbReference>
<feature type="region of interest" description="Disordered" evidence="2">
    <location>
        <begin position="817"/>
        <end position="892"/>
    </location>
</feature>
<proteinExistence type="predicted"/>